<dbReference type="Pfam" id="PF00628">
    <property type="entry name" value="PHD"/>
    <property type="match status" value="1"/>
</dbReference>
<feature type="compositionally biased region" description="Polar residues" evidence="11">
    <location>
        <begin position="1206"/>
        <end position="1220"/>
    </location>
</feature>
<evidence type="ECO:0000256" key="3">
    <source>
        <dbReference type="ARBA" id="ARBA00022723"/>
    </source>
</evidence>
<proteinExistence type="predicted"/>
<feature type="region of interest" description="Disordered" evidence="11">
    <location>
        <begin position="1445"/>
        <end position="1483"/>
    </location>
</feature>
<dbReference type="GO" id="GO:0048731">
    <property type="term" value="P:system development"/>
    <property type="evidence" value="ECO:0007669"/>
    <property type="project" value="UniProtKB-ARBA"/>
</dbReference>
<evidence type="ECO:0000256" key="11">
    <source>
        <dbReference type="SAM" id="MobiDB-lite"/>
    </source>
</evidence>
<dbReference type="InterPro" id="IPR013083">
    <property type="entry name" value="Znf_RING/FYVE/PHD"/>
</dbReference>
<evidence type="ECO:0000259" key="12">
    <source>
        <dbReference type="PROSITE" id="PS50016"/>
    </source>
</evidence>
<dbReference type="InterPro" id="IPR019786">
    <property type="entry name" value="Zinc_finger_PHD-type_CS"/>
</dbReference>
<feature type="region of interest" description="Disordered" evidence="11">
    <location>
        <begin position="1146"/>
        <end position="1220"/>
    </location>
</feature>
<dbReference type="SUPFAM" id="SSF57903">
    <property type="entry name" value="FYVE/PHD zinc finger"/>
    <property type="match status" value="1"/>
</dbReference>
<evidence type="ECO:0000256" key="10">
    <source>
        <dbReference type="SAM" id="Coils"/>
    </source>
</evidence>
<keyword evidence="7" id="KW-0238">DNA-binding</keyword>
<evidence type="ECO:0000256" key="7">
    <source>
        <dbReference type="ARBA" id="ARBA00023125"/>
    </source>
</evidence>
<dbReference type="InterPro" id="IPR003889">
    <property type="entry name" value="FYrich_C"/>
</dbReference>
<keyword evidence="8" id="KW-0539">Nucleus</keyword>
<evidence type="ECO:0000256" key="6">
    <source>
        <dbReference type="ARBA" id="ARBA00023117"/>
    </source>
</evidence>
<dbReference type="PANTHER" id="PTHR47162:SF10">
    <property type="entry name" value="METHYL-CPG-BINDING DOMAIN-CONTAINING PROTEIN 9 ISOFORM X1"/>
    <property type="match status" value="1"/>
</dbReference>
<feature type="compositionally biased region" description="Basic and acidic residues" evidence="11">
    <location>
        <begin position="180"/>
        <end position="196"/>
    </location>
</feature>
<name>A0A6A4LFK5_9ERIC</name>
<dbReference type="InterPro" id="IPR036427">
    <property type="entry name" value="Bromodomain-like_sf"/>
</dbReference>
<protein>
    <recommendedName>
        <fullName evidence="12">PHD-type domain-containing protein</fullName>
    </recommendedName>
</protein>
<feature type="non-terminal residue" evidence="13">
    <location>
        <position position="1"/>
    </location>
</feature>
<feature type="coiled-coil region" evidence="10">
    <location>
        <begin position="1101"/>
        <end position="1135"/>
    </location>
</feature>
<dbReference type="SMART" id="SM00249">
    <property type="entry name" value="PHD"/>
    <property type="match status" value="1"/>
</dbReference>
<keyword evidence="10" id="KW-0175">Coiled coil</keyword>
<comment type="subcellular location">
    <subcellularLocation>
        <location evidence="1">Nucleus</location>
    </subcellularLocation>
</comment>
<evidence type="ECO:0000313" key="13">
    <source>
        <dbReference type="EMBL" id="KAE9454089.1"/>
    </source>
</evidence>
<evidence type="ECO:0000256" key="1">
    <source>
        <dbReference type="ARBA" id="ARBA00004123"/>
    </source>
</evidence>
<gene>
    <name evidence="13" type="ORF">C3L33_14009</name>
</gene>
<dbReference type="InterPro" id="IPR019787">
    <property type="entry name" value="Znf_PHD-finger"/>
</dbReference>
<dbReference type="PROSITE" id="PS50016">
    <property type="entry name" value="ZF_PHD_2"/>
    <property type="match status" value="1"/>
</dbReference>
<dbReference type="GO" id="GO:0008270">
    <property type="term" value="F:zinc ion binding"/>
    <property type="evidence" value="ECO:0007669"/>
    <property type="project" value="UniProtKB-KW"/>
</dbReference>
<keyword evidence="14" id="KW-1185">Reference proteome</keyword>
<dbReference type="InterPro" id="IPR003888">
    <property type="entry name" value="FYrich_N"/>
</dbReference>
<dbReference type="InterPro" id="IPR011011">
    <property type="entry name" value="Znf_FYVE_PHD"/>
</dbReference>
<dbReference type="OrthoDB" id="1903104at2759"/>
<feature type="region of interest" description="Disordered" evidence="11">
    <location>
        <begin position="180"/>
        <end position="208"/>
    </location>
</feature>
<dbReference type="Proteomes" id="UP000428333">
    <property type="component" value="Linkage Group LG08"/>
</dbReference>
<comment type="caution">
    <text evidence="13">The sequence shown here is derived from an EMBL/GenBank/DDBJ whole genome shotgun (WGS) entry which is preliminary data.</text>
</comment>
<sequence length="1664" mass="185318">MTDVAGHLGLLTNYHSLETEERSDGLASLQKRLHLDGRRKEFLRSSRANYRQNPNILTSSSVAGISSGSGIKGHESESYRKSNLEADFKEHGRRGFELFQFEDLVVLSLGKVDPRPTYHSTNQIWPVGFRSCWHDKITGSLFVFEVVDGGDVGPSFKVKRYPCSTQLVPIGTTVLLRQKSDSRYGRDKERRDKEPNDDSTASGMDDEESMSIKMILTEDCPPLMEDVFSRKVNSSTTESSCFPKSYLTVIPDDQGWVDCIGEFSVEGRSCSMVWDMASQTLLRAFHEVYKQVGILKFFCKHNVNEVEVKAAENNDSLSKFCRLSGPSDIPHLVQSKSDFDSCLKMIVKWLQEDRFGLDTEFVQEILEQLPGIDGCLDYKFLSERGQNSGSQTVRSGFLLVKRKRDVQGGKVADGFLLSCKRPRKQFVEESEIKKSLPSGKQLSSKLPTCLIGDVVQAWEFLWRFSEVIGLEETLSFQELENELMNPWLENINPLEGSGNETLICGDFTLCTGAALRKAHSSLLKVLVRELLLKVAGYVDPNSDAGEGKSRRGRKKDADNLFASKKMKLDMLQINEFTWPELARRYILVFLSMEGNLDTGEITCRESSKIFHCLRGDGGTLCGSLSGVAGMEADARISSQDPDIPHEFDGLFMKVDDTDTFVSCFVVLLALLFEANRISRADCVHRVLRATRMEFLAEASSKVFGLVKKNDFVSMSQDKPDTVSSPKLNTESDNEVPEWVLALEPARKLPTNVGARIRKCVYDALNKNPPEWAKQILVHSISKEVYKGNASGPTKRAIVSVLAEANHKDLQPKPDKKEKVKSVSTLSDLIMKQCRIVLRRIIAEDEEKVFCNLLGRTLLNHNDNDDEGLLGYPAMVSRPLDFRTIDIRLAGGAYGGSHEAFRDDVHEVWNILRTAYADQSDVVDLAESLSQKFDFMYDKEVLPVAKKFTEKASSLCISDEAQKEIDEMLMHANESSIPKAPWDEGVCKVCGIDKDDDNVLLCDTCDSEYHTYCLCPPLTRIPEGNWYCPSCVAGQSKSKGLSHGTQSADMVASLLSALLTAFLKSGSSGILIQRTFLIKFFCDETLNTSIIRDHLDHCACTSADLQQKLRSLSAELKNLKLREEILAANMEKANAVDNRAGVLTPDGKLLGKMPNRGNNVSFPQLEDGPRWNGPNVNGEQPYLPLSKNNSEQHHTSSRSKISSNSSLVAPSQVPQGLISSDGIRTNVTENVPFVAVNSESMLNGHHSSFPSAESAFQDGNQEMSSLKHEISVLRDSMARLEYELQKVSTRKECLGRDSNGRIYWGFERADSSPLLLVNGIGWLRDGDATERELKESILHWQRNMPKDSKNTENPVQNEKQSSFLVTKAVTALEKKYGPGLASQAADMSEKRVQKSNVYRCECLEPIWSSKHHCVSCHQTYSSSEELERRHSDGKCSGGSVITTTKKVNEDSTKGKKVAAESSVKKRPSNGNGKPSRGEKKEIGFNESKFQEPGCPYDFEEIRSKFVPQNSLKDLVKDVGLIRSCGTPSFVPSASPCVNDPALRLVPTDKNEAVGGNESIQGTNIEGDTESYFDNFPTYVGSERDEASNVERFVPAYTNEGYQLSGFKRKSACIIPESSLRRLVGRVTQILRQLKINLLDMDAALSDEALRPSMAHLEKRLLGAHL</sequence>
<evidence type="ECO:0000256" key="9">
    <source>
        <dbReference type="PROSITE-ProRule" id="PRU00146"/>
    </source>
</evidence>
<keyword evidence="6" id="KW-0103">Bromodomain</keyword>
<accession>A0A6A4LFK5</accession>
<keyword evidence="3" id="KW-0479">Metal-binding</keyword>
<dbReference type="EMBL" id="QEFC01002151">
    <property type="protein sequence ID" value="KAE9454089.1"/>
    <property type="molecule type" value="Genomic_DNA"/>
</dbReference>
<keyword evidence="2" id="KW-0808">Transferase</keyword>
<dbReference type="CDD" id="cd15519">
    <property type="entry name" value="PHD1_Lid2p_like"/>
    <property type="match status" value="1"/>
</dbReference>
<evidence type="ECO:0000256" key="2">
    <source>
        <dbReference type="ARBA" id="ARBA00022679"/>
    </source>
</evidence>
<dbReference type="PROSITE" id="PS51543">
    <property type="entry name" value="FYRC"/>
    <property type="match status" value="1"/>
</dbReference>
<evidence type="ECO:0000256" key="5">
    <source>
        <dbReference type="ARBA" id="ARBA00022833"/>
    </source>
</evidence>
<evidence type="ECO:0000256" key="8">
    <source>
        <dbReference type="ARBA" id="ARBA00023242"/>
    </source>
</evidence>
<dbReference type="GO" id="GO:0003677">
    <property type="term" value="F:DNA binding"/>
    <property type="evidence" value="ECO:0007669"/>
    <property type="project" value="UniProtKB-KW"/>
</dbReference>
<dbReference type="PANTHER" id="PTHR47162">
    <property type="entry name" value="OS02G0192300 PROTEIN"/>
    <property type="match status" value="1"/>
</dbReference>
<keyword evidence="4 9" id="KW-0863">Zinc-finger</keyword>
<dbReference type="GO" id="GO:0016740">
    <property type="term" value="F:transferase activity"/>
    <property type="evidence" value="ECO:0007669"/>
    <property type="project" value="UniProtKB-KW"/>
</dbReference>
<evidence type="ECO:0000256" key="4">
    <source>
        <dbReference type="ARBA" id="ARBA00022771"/>
    </source>
</evidence>
<feature type="domain" description="PHD-type" evidence="12">
    <location>
        <begin position="983"/>
        <end position="1033"/>
    </location>
</feature>
<dbReference type="InterPro" id="IPR001487">
    <property type="entry name" value="Bromodomain"/>
</dbReference>
<dbReference type="PROSITE" id="PS51542">
    <property type="entry name" value="FYRN"/>
    <property type="match status" value="1"/>
</dbReference>
<dbReference type="GO" id="GO:0005634">
    <property type="term" value="C:nucleus"/>
    <property type="evidence" value="ECO:0007669"/>
    <property type="project" value="UniProtKB-SubCell"/>
</dbReference>
<keyword evidence="5" id="KW-0862">Zinc</keyword>
<dbReference type="GO" id="GO:0140993">
    <property type="term" value="F:histone modifying activity"/>
    <property type="evidence" value="ECO:0007669"/>
    <property type="project" value="UniProtKB-ARBA"/>
</dbReference>
<dbReference type="PROSITE" id="PS01359">
    <property type="entry name" value="ZF_PHD_1"/>
    <property type="match status" value="1"/>
</dbReference>
<dbReference type="Gene3D" id="1.20.920.10">
    <property type="entry name" value="Bromodomain-like"/>
    <property type="match status" value="1"/>
</dbReference>
<evidence type="ECO:0000313" key="14">
    <source>
        <dbReference type="Proteomes" id="UP000428333"/>
    </source>
</evidence>
<reference evidence="13 14" key="1">
    <citation type="journal article" date="2019" name="Genome Biol. Evol.">
        <title>The Rhododendron genome and chromosomal organization provide insight into shared whole-genome duplications across the heath family (Ericaceae).</title>
        <authorList>
            <person name="Soza V.L."/>
            <person name="Lindsley D."/>
            <person name="Waalkes A."/>
            <person name="Ramage E."/>
            <person name="Patwardhan R.P."/>
            <person name="Burton J.N."/>
            <person name="Adey A."/>
            <person name="Kumar A."/>
            <person name="Qiu R."/>
            <person name="Shendure J."/>
            <person name="Hall B."/>
        </authorList>
    </citation>
    <scope>NUCLEOTIDE SEQUENCE [LARGE SCALE GENOMIC DNA]</scope>
    <source>
        <strain evidence="13">RSF 1966-606</strain>
    </source>
</reference>
<dbReference type="SMART" id="SM00297">
    <property type="entry name" value="BROMO"/>
    <property type="match status" value="1"/>
</dbReference>
<dbReference type="Gene3D" id="3.30.160.360">
    <property type="match status" value="1"/>
</dbReference>
<dbReference type="InterPro" id="IPR001965">
    <property type="entry name" value="Znf_PHD"/>
</dbReference>
<dbReference type="SUPFAM" id="SSF47370">
    <property type="entry name" value="Bromodomain"/>
    <property type="match status" value="1"/>
</dbReference>
<organism evidence="13 14">
    <name type="scientific">Rhododendron williamsianum</name>
    <dbReference type="NCBI Taxonomy" id="262921"/>
    <lineage>
        <taxon>Eukaryota</taxon>
        <taxon>Viridiplantae</taxon>
        <taxon>Streptophyta</taxon>
        <taxon>Embryophyta</taxon>
        <taxon>Tracheophyta</taxon>
        <taxon>Spermatophyta</taxon>
        <taxon>Magnoliopsida</taxon>
        <taxon>eudicotyledons</taxon>
        <taxon>Gunneridae</taxon>
        <taxon>Pentapetalae</taxon>
        <taxon>asterids</taxon>
        <taxon>Ericales</taxon>
        <taxon>Ericaceae</taxon>
        <taxon>Ericoideae</taxon>
        <taxon>Rhodoreae</taxon>
        <taxon>Rhododendron</taxon>
    </lineage>
</organism>
<dbReference type="Gene3D" id="3.30.40.10">
    <property type="entry name" value="Zinc/RING finger domain, C3HC4 (zinc finger)"/>
    <property type="match status" value="1"/>
</dbReference>